<keyword evidence="3" id="KW-1185">Reference proteome</keyword>
<reference evidence="3" key="1">
    <citation type="submission" date="2015-12" db="EMBL/GenBank/DDBJ databases">
        <title>Update maize B73 reference genome by single molecule sequencing technologies.</title>
        <authorList>
            <consortium name="Maize Genome Sequencing Project"/>
            <person name="Ware D."/>
        </authorList>
    </citation>
    <scope>NUCLEOTIDE SEQUENCE [LARGE SCALE GENOMIC DNA]</scope>
    <source>
        <strain evidence="3">cv. B73</strain>
    </source>
</reference>
<feature type="region of interest" description="Disordered" evidence="1">
    <location>
        <begin position="155"/>
        <end position="193"/>
    </location>
</feature>
<sequence length="367" mass="38577">MMVKFSNRQCIQRVRVYSRASLAASDKNWPNAARDEPPPLRAMVAAFLCAATRVLSWLPSSDSSNTNLTLASTSSALTSPCCHPTISTPTMASSTMNSLFIFCSAYIGQQSIGTPAVIPSSTEFHPQCVTNAPVALWLSTSTCGAQCLTTRPRSLVASRNPSGRRASRSVSARGSNSLSVSPRSGARTTHRKRWPDLCRPTATSLSCSSEWVAAPMLPKQSNTTLRSGCPSSHARHSCFSFASAPAPATSGPTQYTGGVLRALPLLGGTSCGSRRAPTARASSDANVFTKMPSGSSAPLRIAFIIAVYISLSGSSIWRTRCDAGMGGTPEKLTGASPSSLKLGWPSARIQGSWRNTASAEALAAQKV</sequence>
<dbReference type="AlphaFoldDB" id="A0A804QG91"/>
<feature type="compositionally biased region" description="Low complexity" evidence="1">
    <location>
        <begin position="168"/>
        <end position="181"/>
    </location>
</feature>
<name>A0A804QG91_MAIZE</name>
<accession>A0A804QG91</accession>
<evidence type="ECO:0000313" key="2">
    <source>
        <dbReference type="EnsemblPlants" id="Zm00001eb323950_P001"/>
    </source>
</evidence>
<evidence type="ECO:0000313" key="3">
    <source>
        <dbReference type="Proteomes" id="UP000007305"/>
    </source>
</evidence>
<dbReference type="Gramene" id="Zm00001eb323950_T001">
    <property type="protein sequence ID" value="Zm00001eb323950_P001"/>
    <property type="gene ID" value="Zm00001eb323950"/>
</dbReference>
<dbReference type="InParanoid" id="A0A804QG91"/>
<dbReference type="EnsemblPlants" id="Zm00001eb323950_T001">
    <property type="protein sequence ID" value="Zm00001eb323950_P001"/>
    <property type="gene ID" value="Zm00001eb323950"/>
</dbReference>
<proteinExistence type="predicted"/>
<reference evidence="2" key="3">
    <citation type="submission" date="2021-05" db="UniProtKB">
        <authorList>
            <consortium name="EnsemblPlants"/>
        </authorList>
    </citation>
    <scope>IDENTIFICATION</scope>
    <source>
        <strain evidence="2">cv. B73</strain>
    </source>
</reference>
<protein>
    <submittedName>
        <fullName evidence="2">Uncharacterized protein</fullName>
    </submittedName>
</protein>
<organism evidence="2 3">
    <name type="scientific">Zea mays</name>
    <name type="common">Maize</name>
    <dbReference type="NCBI Taxonomy" id="4577"/>
    <lineage>
        <taxon>Eukaryota</taxon>
        <taxon>Viridiplantae</taxon>
        <taxon>Streptophyta</taxon>
        <taxon>Embryophyta</taxon>
        <taxon>Tracheophyta</taxon>
        <taxon>Spermatophyta</taxon>
        <taxon>Magnoliopsida</taxon>
        <taxon>Liliopsida</taxon>
        <taxon>Poales</taxon>
        <taxon>Poaceae</taxon>
        <taxon>PACMAD clade</taxon>
        <taxon>Panicoideae</taxon>
        <taxon>Andropogonodae</taxon>
        <taxon>Andropogoneae</taxon>
        <taxon>Tripsacinae</taxon>
        <taxon>Zea</taxon>
    </lineage>
</organism>
<evidence type="ECO:0000256" key="1">
    <source>
        <dbReference type="SAM" id="MobiDB-lite"/>
    </source>
</evidence>
<reference evidence="2" key="2">
    <citation type="submission" date="2019-07" db="EMBL/GenBank/DDBJ databases">
        <authorList>
            <person name="Seetharam A."/>
            <person name="Woodhouse M."/>
            <person name="Cannon E."/>
        </authorList>
    </citation>
    <scope>NUCLEOTIDE SEQUENCE [LARGE SCALE GENOMIC DNA]</scope>
    <source>
        <strain evidence="2">cv. B73</strain>
    </source>
</reference>
<dbReference type="Proteomes" id="UP000007305">
    <property type="component" value="Chromosome 7"/>
</dbReference>